<dbReference type="Proteomes" id="UP000032673">
    <property type="component" value="Unassembled WGS sequence"/>
</dbReference>
<dbReference type="EMBL" id="BJXQ01000017">
    <property type="protein sequence ID" value="GEN04364.1"/>
    <property type="molecule type" value="Genomic_DNA"/>
</dbReference>
<dbReference type="AlphaFoldDB" id="A0A6N3T8J3"/>
<dbReference type="PANTHER" id="PTHR43046">
    <property type="entry name" value="GDP-MANNOSE MANNOSYL HYDROLASE"/>
    <property type="match status" value="1"/>
</dbReference>
<comment type="cofactor">
    <cofactor evidence="1">
        <name>Mg(2+)</name>
        <dbReference type="ChEBI" id="CHEBI:18420"/>
    </cofactor>
</comment>
<dbReference type="GO" id="GO:0016787">
    <property type="term" value="F:hydrolase activity"/>
    <property type="evidence" value="ECO:0007669"/>
    <property type="project" value="UniProtKB-KW"/>
</dbReference>
<gene>
    <name evidence="4" type="ORF">Abin_021_001</name>
    <name evidence="5" type="ORF">AIN02nite_23890</name>
</gene>
<evidence type="ECO:0000313" key="7">
    <source>
        <dbReference type="Proteomes" id="UP000321104"/>
    </source>
</evidence>
<dbReference type="SUPFAM" id="SSF55811">
    <property type="entry name" value="Nudix"/>
    <property type="match status" value="1"/>
</dbReference>
<evidence type="ECO:0000313" key="5">
    <source>
        <dbReference type="EMBL" id="GEN04364.1"/>
    </source>
</evidence>
<name>A0A6N3T8J3_9PROT</name>
<dbReference type="Proteomes" id="UP000321104">
    <property type="component" value="Unassembled WGS sequence"/>
</dbReference>
<keyword evidence="2" id="KW-0378">Hydrolase</keyword>
<organism evidence="5 7">
    <name type="scientific">Acetobacter indonesiensis</name>
    <dbReference type="NCBI Taxonomy" id="104101"/>
    <lineage>
        <taxon>Bacteria</taxon>
        <taxon>Pseudomonadati</taxon>
        <taxon>Pseudomonadota</taxon>
        <taxon>Alphaproteobacteria</taxon>
        <taxon>Acetobacterales</taxon>
        <taxon>Acetobacteraceae</taxon>
        <taxon>Acetobacter</taxon>
    </lineage>
</organism>
<dbReference type="CDD" id="cd04690">
    <property type="entry name" value="NUDIX_Hydrolase"/>
    <property type="match status" value="1"/>
</dbReference>
<dbReference type="Gene3D" id="3.90.79.10">
    <property type="entry name" value="Nucleoside Triphosphate Pyrophosphohydrolase"/>
    <property type="match status" value="1"/>
</dbReference>
<feature type="domain" description="Nudix hydrolase" evidence="3">
    <location>
        <begin position="8"/>
        <end position="136"/>
    </location>
</feature>
<dbReference type="Pfam" id="PF00293">
    <property type="entry name" value="NUDIX"/>
    <property type="match status" value="1"/>
</dbReference>
<dbReference type="InterPro" id="IPR000086">
    <property type="entry name" value="NUDIX_hydrolase_dom"/>
</dbReference>
<accession>A0A6N3T8J3</accession>
<dbReference type="EMBL" id="BAMW01000021">
    <property type="protein sequence ID" value="GAN63090.1"/>
    <property type="molecule type" value="Genomic_DNA"/>
</dbReference>
<evidence type="ECO:0000256" key="2">
    <source>
        <dbReference type="ARBA" id="ARBA00022801"/>
    </source>
</evidence>
<evidence type="ECO:0000313" key="4">
    <source>
        <dbReference type="EMBL" id="GAN63090.1"/>
    </source>
</evidence>
<comment type="caution">
    <text evidence="5">The sequence shown here is derived from an EMBL/GenBank/DDBJ whole genome shotgun (WGS) entry which is preliminary data.</text>
</comment>
<evidence type="ECO:0000256" key="1">
    <source>
        <dbReference type="ARBA" id="ARBA00001946"/>
    </source>
</evidence>
<keyword evidence="6" id="KW-1185">Reference proteome</keyword>
<dbReference type="PROSITE" id="PS51462">
    <property type="entry name" value="NUDIX"/>
    <property type="match status" value="1"/>
</dbReference>
<sequence length="145" mass="15760">MPSPDADTVIRIATALIVNPQGYVLLVRKAGAAAFMQAGGKIDTGETAEQTLRRELVEELSLPLPDGSPEYIGFFRAPAANEPGRYVEADCFFVATNQQFSPQAEIEEALWIDPFSPPTITLAPLTRDYILPLARERLGAGKATR</sequence>
<dbReference type="InterPro" id="IPR015797">
    <property type="entry name" value="NUDIX_hydrolase-like_dom_sf"/>
</dbReference>
<dbReference type="PANTHER" id="PTHR43046:SF2">
    <property type="entry name" value="8-OXO-DGTP DIPHOSPHATASE-RELATED"/>
    <property type="match status" value="1"/>
</dbReference>
<reference evidence="4 6" key="1">
    <citation type="submission" date="2012-11" db="EMBL/GenBank/DDBJ databases">
        <title>Whole genome sequence of Acetobacter indonesiensis 5H-1.</title>
        <authorList>
            <person name="Azuma Y."/>
            <person name="Higashiura N."/>
            <person name="Hirakawa H."/>
            <person name="Matsushita K."/>
        </authorList>
    </citation>
    <scope>NUCLEOTIDE SEQUENCE [LARGE SCALE GENOMIC DNA]</scope>
    <source>
        <strain evidence="4 6">5H-1</strain>
    </source>
</reference>
<reference evidence="5 7" key="2">
    <citation type="submission" date="2019-07" db="EMBL/GenBank/DDBJ databases">
        <title>Whole genome shotgun sequence of Acetobacter indonesiensis NBRC 16471.</title>
        <authorList>
            <person name="Hosoyama A."/>
            <person name="Uohara A."/>
            <person name="Ohji S."/>
            <person name="Ichikawa N."/>
        </authorList>
    </citation>
    <scope>NUCLEOTIDE SEQUENCE [LARGE SCALE GENOMIC DNA]</scope>
    <source>
        <strain evidence="5 7">NBRC 16471</strain>
    </source>
</reference>
<dbReference type="RefSeq" id="WP_048845621.1">
    <property type="nucleotide sequence ID" value="NZ_BAMW01000021.1"/>
</dbReference>
<evidence type="ECO:0000313" key="6">
    <source>
        <dbReference type="Proteomes" id="UP000032673"/>
    </source>
</evidence>
<evidence type="ECO:0000259" key="3">
    <source>
        <dbReference type="PROSITE" id="PS51462"/>
    </source>
</evidence>
<protein>
    <submittedName>
        <fullName evidence="5">DNA mismatch repair protein MutT</fullName>
    </submittedName>
    <submittedName>
        <fullName evidence="4">Phosphohydrolase</fullName>
    </submittedName>
</protein>
<proteinExistence type="predicted"/>